<sequence length="391" mass="43946">MKSKKDSTDITSILLKQKGQDQGATSISPFEPSGPGSCENLSTGTGESKPDALAGSQEASADCQDVVAMTANRLSAVIQAFYMCCSCQMPPGMTSPRFIEFVCKHDEVLKCFVNRNPKIIFDHFHFLLECPELMSRFMHIIKAQPFKDRCEWFYEHLHSGQPDSDMVHRPVNENDILLVHRGMFNKETDRWISHKVTVIVSFTMLKLTNATYLDSIFRSSCEIVSKANCAKLKQGIAVRFHGEEGMGQGVVREWFDILSNEIVNPDYALFTQSADGTTFQPNSNSYVNPDHLNYFRFAGQILGLALNHRQLVNIYFTRSFYKHILGIPVNYQDVASIDPEYAKNLQWILDNDISDLGLELTFSVETDVFGAMEEVPLKPGGGSILVTQNNK</sequence>
<evidence type="ECO:0000256" key="10">
    <source>
        <dbReference type="ARBA" id="ARBA00023043"/>
    </source>
</evidence>
<proteinExistence type="predicted"/>
<evidence type="ECO:0000256" key="2">
    <source>
        <dbReference type="ARBA" id="ARBA00004308"/>
    </source>
</evidence>
<dbReference type="STRING" id="56216.A0A1A6G0N5"/>
<dbReference type="AlphaFoldDB" id="A0A1A6G0N5"/>
<feature type="non-terminal residue" evidence="15">
    <location>
        <position position="391"/>
    </location>
</feature>
<dbReference type="Proteomes" id="UP000092124">
    <property type="component" value="Unassembled WGS sequence"/>
</dbReference>
<dbReference type="EC" id="2.3.2.26" evidence="5"/>
<comment type="pathway">
    <text evidence="4">Protein modification; protein ubiquitination.</text>
</comment>
<keyword evidence="8" id="KW-0677">Repeat</keyword>
<organism evidence="15 16">
    <name type="scientific">Neotoma lepida</name>
    <name type="common">Desert woodrat</name>
    <dbReference type="NCBI Taxonomy" id="56216"/>
    <lineage>
        <taxon>Eukaryota</taxon>
        <taxon>Metazoa</taxon>
        <taxon>Chordata</taxon>
        <taxon>Craniata</taxon>
        <taxon>Vertebrata</taxon>
        <taxon>Euteleostomi</taxon>
        <taxon>Mammalia</taxon>
        <taxon>Eutheria</taxon>
        <taxon>Euarchontoglires</taxon>
        <taxon>Glires</taxon>
        <taxon>Rodentia</taxon>
        <taxon>Myomorpha</taxon>
        <taxon>Muroidea</taxon>
        <taxon>Cricetidae</taxon>
        <taxon>Neotominae</taxon>
        <taxon>Neotoma</taxon>
    </lineage>
</organism>
<protein>
    <recommendedName>
        <fullName evidence="5">HECT-type E3 ubiquitin transferase</fullName>
        <ecNumber evidence="5">2.3.2.26</ecNumber>
    </recommendedName>
</protein>
<dbReference type="PROSITE" id="PS50237">
    <property type="entry name" value="HECT"/>
    <property type="match status" value="1"/>
</dbReference>
<keyword evidence="10" id="KW-0040">ANK repeat</keyword>
<dbReference type="GO" id="GO:0061025">
    <property type="term" value="P:membrane fusion"/>
    <property type="evidence" value="ECO:0007669"/>
    <property type="project" value="TreeGrafter"/>
</dbReference>
<keyword evidence="9 12" id="KW-0833">Ubl conjugation pathway</keyword>
<keyword evidence="11" id="KW-0472">Membrane</keyword>
<dbReference type="InterPro" id="IPR000569">
    <property type="entry name" value="HECT_dom"/>
</dbReference>
<evidence type="ECO:0000256" key="11">
    <source>
        <dbReference type="ARBA" id="ARBA00023136"/>
    </source>
</evidence>
<dbReference type="OrthoDB" id="8068875at2759"/>
<dbReference type="GO" id="GO:0061630">
    <property type="term" value="F:ubiquitin protein ligase activity"/>
    <property type="evidence" value="ECO:0007669"/>
    <property type="project" value="UniProtKB-EC"/>
</dbReference>
<dbReference type="SMART" id="SM00119">
    <property type="entry name" value="HECTc"/>
    <property type="match status" value="1"/>
</dbReference>
<dbReference type="Gene3D" id="3.90.1750.10">
    <property type="entry name" value="Hect, E3 ligase catalytic domains"/>
    <property type="match status" value="1"/>
</dbReference>
<dbReference type="PANTHER" id="PTHR11254:SF363">
    <property type="entry name" value="E3 UBIQUITIN-PROTEIN LIGASE HACE1"/>
    <property type="match status" value="1"/>
</dbReference>
<dbReference type="Pfam" id="PF00632">
    <property type="entry name" value="HECT"/>
    <property type="match status" value="1"/>
</dbReference>
<dbReference type="GO" id="GO:0006511">
    <property type="term" value="P:ubiquitin-dependent protein catabolic process"/>
    <property type="evidence" value="ECO:0007669"/>
    <property type="project" value="TreeGrafter"/>
</dbReference>
<dbReference type="GO" id="GO:0000139">
    <property type="term" value="C:Golgi membrane"/>
    <property type="evidence" value="ECO:0007669"/>
    <property type="project" value="TreeGrafter"/>
</dbReference>
<evidence type="ECO:0000256" key="13">
    <source>
        <dbReference type="SAM" id="MobiDB-lite"/>
    </source>
</evidence>
<evidence type="ECO:0000259" key="14">
    <source>
        <dbReference type="PROSITE" id="PS50237"/>
    </source>
</evidence>
<evidence type="ECO:0000256" key="9">
    <source>
        <dbReference type="ARBA" id="ARBA00022786"/>
    </source>
</evidence>
<feature type="region of interest" description="Disordered" evidence="13">
    <location>
        <begin position="1"/>
        <end position="53"/>
    </location>
</feature>
<evidence type="ECO:0000256" key="3">
    <source>
        <dbReference type="ARBA" id="ARBA00004496"/>
    </source>
</evidence>
<dbReference type="PANTHER" id="PTHR11254">
    <property type="entry name" value="HECT DOMAIN UBIQUITIN-PROTEIN LIGASE"/>
    <property type="match status" value="1"/>
</dbReference>
<evidence type="ECO:0000256" key="12">
    <source>
        <dbReference type="PROSITE-ProRule" id="PRU00104"/>
    </source>
</evidence>
<gene>
    <name evidence="15" type="ORF">A6R68_09472</name>
</gene>
<comment type="caution">
    <text evidence="12">Lacks conserved residue(s) required for the propagation of feature annotation.</text>
</comment>
<feature type="domain" description="HECT" evidence="14">
    <location>
        <begin position="228"/>
        <end position="391"/>
    </location>
</feature>
<dbReference type="GO" id="GO:0000209">
    <property type="term" value="P:protein polyubiquitination"/>
    <property type="evidence" value="ECO:0007669"/>
    <property type="project" value="TreeGrafter"/>
</dbReference>
<keyword evidence="7" id="KW-0808">Transferase</keyword>
<keyword evidence="16" id="KW-1185">Reference proteome</keyword>
<dbReference type="SUPFAM" id="SSF56204">
    <property type="entry name" value="Hect, E3 ligase catalytic domain"/>
    <property type="match status" value="1"/>
</dbReference>
<evidence type="ECO:0000256" key="4">
    <source>
        <dbReference type="ARBA" id="ARBA00004906"/>
    </source>
</evidence>
<comment type="caution">
    <text evidence="15">The sequence shown here is derived from an EMBL/GenBank/DDBJ whole genome shotgun (WGS) entry which is preliminary data.</text>
</comment>
<keyword evidence="6" id="KW-0963">Cytoplasm</keyword>
<evidence type="ECO:0000313" key="15">
    <source>
        <dbReference type="EMBL" id="OBS59404.1"/>
    </source>
</evidence>
<evidence type="ECO:0000256" key="5">
    <source>
        <dbReference type="ARBA" id="ARBA00012485"/>
    </source>
</evidence>
<evidence type="ECO:0000256" key="1">
    <source>
        <dbReference type="ARBA" id="ARBA00000885"/>
    </source>
</evidence>
<reference evidence="15 16" key="1">
    <citation type="submission" date="2016-06" db="EMBL/GenBank/DDBJ databases">
        <title>The Draft Genome Sequence and Annotation of the Desert Woodrat Neotoma lepida.</title>
        <authorList>
            <person name="Campbell M."/>
            <person name="Oakeson K.F."/>
            <person name="Yandell M."/>
            <person name="Halpert J.R."/>
            <person name="Dearing D."/>
        </authorList>
    </citation>
    <scope>NUCLEOTIDE SEQUENCE [LARGE SCALE GENOMIC DNA]</scope>
    <source>
        <strain evidence="15">417</strain>
        <tissue evidence="15">Liver</tissue>
    </source>
</reference>
<dbReference type="GO" id="GO:0007030">
    <property type="term" value="P:Golgi organization"/>
    <property type="evidence" value="ECO:0007669"/>
    <property type="project" value="TreeGrafter"/>
</dbReference>
<accession>A0A1A6G0N5</accession>
<evidence type="ECO:0000256" key="7">
    <source>
        <dbReference type="ARBA" id="ARBA00022679"/>
    </source>
</evidence>
<evidence type="ECO:0000256" key="6">
    <source>
        <dbReference type="ARBA" id="ARBA00022490"/>
    </source>
</evidence>
<dbReference type="EMBL" id="LZPO01108120">
    <property type="protein sequence ID" value="OBS59404.1"/>
    <property type="molecule type" value="Genomic_DNA"/>
</dbReference>
<evidence type="ECO:0000256" key="8">
    <source>
        <dbReference type="ARBA" id="ARBA00022737"/>
    </source>
</evidence>
<name>A0A1A6G0N5_NEOLE</name>
<dbReference type="GO" id="GO:0005634">
    <property type="term" value="C:nucleus"/>
    <property type="evidence" value="ECO:0007669"/>
    <property type="project" value="TreeGrafter"/>
</dbReference>
<comment type="catalytic activity">
    <reaction evidence="1">
        <text>S-ubiquitinyl-[E2 ubiquitin-conjugating enzyme]-L-cysteine + [acceptor protein]-L-lysine = [E2 ubiquitin-conjugating enzyme]-L-cysteine + N(6)-ubiquitinyl-[acceptor protein]-L-lysine.</text>
        <dbReference type="EC" id="2.3.2.26"/>
    </reaction>
</comment>
<dbReference type="InterPro" id="IPR035983">
    <property type="entry name" value="Hect_E3_ubiquitin_ligase"/>
</dbReference>
<evidence type="ECO:0000313" key="16">
    <source>
        <dbReference type="Proteomes" id="UP000092124"/>
    </source>
</evidence>
<comment type="subcellular location">
    <subcellularLocation>
        <location evidence="3">Cytoplasm</location>
    </subcellularLocation>
    <subcellularLocation>
        <location evidence="2">Endomembrane system</location>
    </subcellularLocation>
</comment>
<dbReference type="InterPro" id="IPR050409">
    <property type="entry name" value="E3_ubiq-protein_ligase"/>
</dbReference>